<organism evidence="3 4">
    <name type="scientific">Fragilariopsis cylindrus CCMP1102</name>
    <dbReference type="NCBI Taxonomy" id="635003"/>
    <lineage>
        <taxon>Eukaryota</taxon>
        <taxon>Sar</taxon>
        <taxon>Stramenopiles</taxon>
        <taxon>Ochrophyta</taxon>
        <taxon>Bacillariophyta</taxon>
        <taxon>Bacillariophyceae</taxon>
        <taxon>Bacillariophycidae</taxon>
        <taxon>Bacillariales</taxon>
        <taxon>Bacillariaceae</taxon>
        <taxon>Fragilariopsis</taxon>
    </lineage>
</organism>
<feature type="region of interest" description="Disordered" evidence="1">
    <location>
        <begin position="557"/>
        <end position="602"/>
    </location>
</feature>
<accession>A0A1E7FEL3</accession>
<dbReference type="Pfam" id="PF03133">
    <property type="entry name" value="TTL"/>
    <property type="match status" value="1"/>
</dbReference>
<dbReference type="Gene3D" id="3.90.1150.10">
    <property type="entry name" value="Aspartate Aminotransferase, domain 1"/>
    <property type="match status" value="1"/>
</dbReference>
<evidence type="ECO:0000313" key="4">
    <source>
        <dbReference type="Proteomes" id="UP000095751"/>
    </source>
</evidence>
<dbReference type="InParanoid" id="A0A1E7FEL3"/>
<dbReference type="Gene3D" id="3.30.470.20">
    <property type="entry name" value="ATP-grasp fold, B domain"/>
    <property type="match status" value="1"/>
</dbReference>
<dbReference type="KEGG" id="fcy:FRACYDRAFT_239209"/>
<name>A0A1E7FEL3_9STRA</name>
<keyword evidence="3" id="KW-0808">Transferase</keyword>
<proteinExistence type="predicted"/>
<dbReference type="InterPro" id="IPR015421">
    <property type="entry name" value="PyrdxlP-dep_Trfase_major"/>
</dbReference>
<dbReference type="OrthoDB" id="420046at2759"/>
<gene>
    <name evidence="3" type="ORF">FRACYDRAFT_239209</name>
</gene>
<dbReference type="InterPro" id="IPR015424">
    <property type="entry name" value="PyrdxlP-dep_Trfase"/>
</dbReference>
<feature type="compositionally biased region" description="Low complexity" evidence="1">
    <location>
        <begin position="558"/>
        <end position="567"/>
    </location>
</feature>
<feature type="domain" description="Aminotransferase class V" evidence="2">
    <location>
        <begin position="664"/>
        <end position="955"/>
    </location>
</feature>
<sequence>MKELVDDINLNRKSKNNKISEATTNTATTGIRHSYVVTGVVANARLSPLLPKEWVDITPNRVDASDDVSTADSYKSQTTMIPSFLWENSPRRETKGYRDDVTVYSHLPNGINILDSKWVLGRLFADDYDTRTWDSSSKKVNRDPLLATCKTHFFCGLNGFNKFAESVKLLTTDNNNDHNDDDDDDEKKRRYELEKIISNLPDLAVGSSKSPSHLSAEQKLVVDRPPINMLNWWVVKDAGSNGAGGVWVVGRENAKAFGDCDSGTSPLFESHKYVAQEYVWPPVLYDGKKCHVRVYVTITCDGQAFIHRRAFLHVANNNFTIYNDDAGSDDGNTFKDSTHITNCCANSHDDDKFAGEILADFCETKYTTWKSDDDDDLKQQPIIPLADFFPSVQATVSAVVQKTFRKGFIEGGQKNNGFEYCGMDFMLSYKKKEDVVIDGNNSDESLQPVAYLLEINSPPSQDTASSLPHAENLHNEVLRDWMTYWIIPKIDHNYLPIAGGWQHCSVSSSDRSDRSSTSTGTEQVNNSHERKEDLILPSKASILNKIRWALYESKVQKNKMQQNGGNQDRNDEVTNINEHDNNNDDHKGTQLQSNVKHDDNGDDYVCNDNVNTSTTAIEISRFARSQFPFFSSSSCSTNGDVANHQNDNNNKSTFNDSKQQQQQIFFENAGGTQVPQSVIDCVQKSLIRRHREIIGNETKAAARETLRKILVGGNEKKTDASSVVLLGLNTTSLLVSLAQRYVQLLSSTDEVVLSTENHVANFEPWIEAATTAGATIKLWTPFRKKHQDEHSSSSSSSSSLPLLSKYETSSNINDLITPHTRVVALPHASNVLGSIRPISALSKMIKYHSNGYAHVVVDGVAVAAHAFVGLDENFGGNVDWYVVSIHKLFGPHLGVLMANQQSKSIEQFLEANDPSCPGTTTNEERLQILLESGTANNESCAGAKGLGMYFKLVSNWYEGKLGGKSAFTSGMIATDTMVSMREVRLVYSLFRKVETSLLKTLIRRLSRYPLVRILDGSSMEYLHCGSGSGSDRSALLRLPTVSFVHKIIPSRDIYTFCLEKGIICRHGFFLCTNYLSDDFNFSDNQDGVFRISLAHYNTSQEVETICDNFEKMPRWDN</sequence>
<reference evidence="3 4" key="1">
    <citation type="submission" date="2016-09" db="EMBL/GenBank/DDBJ databases">
        <title>Extensive genetic diversity and differential bi-allelic expression allows diatom success in the polar Southern Ocean.</title>
        <authorList>
            <consortium name="DOE Joint Genome Institute"/>
            <person name="Mock T."/>
            <person name="Otillar R.P."/>
            <person name="Strauss J."/>
            <person name="Dupont C."/>
            <person name="Frickenhaus S."/>
            <person name="Maumus F."/>
            <person name="Mcmullan M."/>
            <person name="Sanges R."/>
            <person name="Schmutz J."/>
            <person name="Toseland A."/>
            <person name="Valas R."/>
            <person name="Veluchamy A."/>
            <person name="Ward B.J."/>
            <person name="Allen A."/>
            <person name="Barry K."/>
            <person name="Falciatore A."/>
            <person name="Ferrante M."/>
            <person name="Fortunato A.E."/>
            <person name="Gloeckner G."/>
            <person name="Gruber A."/>
            <person name="Hipkin R."/>
            <person name="Janech M."/>
            <person name="Kroth P."/>
            <person name="Leese F."/>
            <person name="Lindquist E."/>
            <person name="Lyon B.R."/>
            <person name="Martin J."/>
            <person name="Mayer C."/>
            <person name="Parker M."/>
            <person name="Quesneville H."/>
            <person name="Raymond J."/>
            <person name="Uhlig C."/>
            <person name="Valentin K.U."/>
            <person name="Worden A.Z."/>
            <person name="Armbrust E.V."/>
            <person name="Bowler C."/>
            <person name="Green B."/>
            <person name="Moulton V."/>
            <person name="Van Oosterhout C."/>
            <person name="Grigoriev I."/>
        </authorList>
    </citation>
    <scope>NUCLEOTIDE SEQUENCE [LARGE SCALE GENOMIC DNA]</scope>
    <source>
        <strain evidence="3 4">CCMP1102</strain>
    </source>
</reference>
<dbReference type="SUPFAM" id="SSF53383">
    <property type="entry name" value="PLP-dependent transferases"/>
    <property type="match status" value="1"/>
</dbReference>
<dbReference type="Pfam" id="PF00266">
    <property type="entry name" value="Aminotran_5"/>
    <property type="match status" value="1"/>
</dbReference>
<dbReference type="EMBL" id="KV784358">
    <property type="protein sequence ID" value="OEU16611.1"/>
    <property type="molecule type" value="Genomic_DNA"/>
</dbReference>
<keyword evidence="4" id="KW-1185">Reference proteome</keyword>
<feature type="compositionally biased region" description="Basic and acidic residues" evidence="1">
    <location>
        <begin position="568"/>
        <end position="588"/>
    </location>
</feature>
<evidence type="ECO:0000256" key="1">
    <source>
        <dbReference type="SAM" id="MobiDB-lite"/>
    </source>
</evidence>
<feature type="region of interest" description="Disordered" evidence="1">
    <location>
        <begin position="505"/>
        <end position="532"/>
    </location>
</feature>
<dbReference type="AlphaFoldDB" id="A0A1E7FEL3"/>
<dbReference type="Proteomes" id="UP000095751">
    <property type="component" value="Unassembled WGS sequence"/>
</dbReference>
<dbReference type="InterPro" id="IPR004344">
    <property type="entry name" value="TTL/TTLL_fam"/>
</dbReference>
<dbReference type="InterPro" id="IPR000192">
    <property type="entry name" value="Aminotrans_V_dom"/>
</dbReference>
<evidence type="ECO:0000313" key="3">
    <source>
        <dbReference type="EMBL" id="OEU16611.1"/>
    </source>
</evidence>
<protein>
    <submittedName>
        <fullName evidence="3">PLP-dependent transferase</fullName>
    </submittedName>
</protein>
<dbReference type="GO" id="GO:0016740">
    <property type="term" value="F:transferase activity"/>
    <property type="evidence" value="ECO:0007669"/>
    <property type="project" value="UniProtKB-KW"/>
</dbReference>
<dbReference type="Gene3D" id="3.40.640.10">
    <property type="entry name" value="Type I PLP-dependent aspartate aminotransferase-like (Major domain)"/>
    <property type="match status" value="1"/>
</dbReference>
<dbReference type="PANTHER" id="PTHR43586:SF21">
    <property type="entry name" value="PYRIDOXAL PHOSPHATE (PLP)-DEPENDENT ASPARTATE AMINOTRANSFERASE SUPERFAMILY"/>
    <property type="match status" value="1"/>
</dbReference>
<evidence type="ECO:0000259" key="2">
    <source>
        <dbReference type="Pfam" id="PF00266"/>
    </source>
</evidence>
<dbReference type="InterPro" id="IPR015422">
    <property type="entry name" value="PyrdxlP-dep_Trfase_small"/>
</dbReference>
<dbReference type="PANTHER" id="PTHR43586">
    <property type="entry name" value="CYSTEINE DESULFURASE"/>
    <property type="match status" value="1"/>
</dbReference>